<dbReference type="Proteomes" id="UP000228996">
    <property type="component" value="Unassembled WGS sequence"/>
</dbReference>
<dbReference type="InterPro" id="IPR002744">
    <property type="entry name" value="MIP18-like"/>
</dbReference>
<feature type="domain" description="MIP18 family-like" evidence="1">
    <location>
        <begin position="5"/>
        <end position="75"/>
    </location>
</feature>
<organism evidence="2 3">
    <name type="scientific">Candidatus Shapirobacteria bacterium CG08_land_8_20_14_0_20_39_18</name>
    <dbReference type="NCBI Taxonomy" id="1974883"/>
    <lineage>
        <taxon>Bacteria</taxon>
        <taxon>Candidatus Shapironibacteriota</taxon>
    </lineage>
</organism>
<comment type="caution">
    <text evidence="2">The sequence shown here is derived from an EMBL/GenBank/DDBJ whole genome shotgun (WGS) entry which is preliminary data.</text>
</comment>
<name>A0A2M6XE04_9BACT</name>
<evidence type="ECO:0000313" key="2">
    <source>
        <dbReference type="EMBL" id="PIU03921.1"/>
    </source>
</evidence>
<dbReference type="CDD" id="cd00371">
    <property type="entry name" value="HMA"/>
    <property type="match status" value="1"/>
</dbReference>
<dbReference type="EMBL" id="PEYO01000003">
    <property type="protein sequence ID" value="PIU03921.1"/>
    <property type="molecule type" value="Genomic_DNA"/>
</dbReference>
<evidence type="ECO:0000259" key="1">
    <source>
        <dbReference type="Pfam" id="PF01883"/>
    </source>
</evidence>
<sequence length="98" mass="10866">MIDKNDVLKKLQSVMDPEIGYSIVDLGLIYGIKIDQGRVEIRMTLTAPACPLAQIIGDDIEKAVKKVNGVKEVKVNIVSNPPWSPEKMTPSLRKKMGF</sequence>
<proteinExistence type="predicted"/>
<dbReference type="PANTHER" id="PTHR42831">
    <property type="entry name" value="FE-S PROTEIN MATURATION AUXILIARY FACTOR YITW"/>
    <property type="match status" value="1"/>
</dbReference>
<protein>
    <submittedName>
        <fullName evidence="2">Aromatic ring hydroxylase</fullName>
    </submittedName>
</protein>
<gene>
    <name evidence="2" type="ORF">COT44_00685</name>
</gene>
<dbReference type="SUPFAM" id="SSF117916">
    <property type="entry name" value="Fe-S cluster assembly (FSCA) domain-like"/>
    <property type="match status" value="1"/>
</dbReference>
<dbReference type="AlphaFoldDB" id="A0A2M6XE04"/>
<dbReference type="InterPro" id="IPR006121">
    <property type="entry name" value="HMA_dom"/>
</dbReference>
<dbReference type="InterPro" id="IPR052339">
    <property type="entry name" value="Fe-S_Maturation_MIP18"/>
</dbReference>
<dbReference type="Pfam" id="PF01883">
    <property type="entry name" value="FeS_assembly_P"/>
    <property type="match status" value="1"/>
</dbReference>
<dbReference type="Gene3D" id="3.30.300.130">
    <property type="entry name" value="Fe-S cluster assembly (FSCA)"/>
    <property type="match status" value="1"/>
</dbReference>
<accession>A0A2M6XE04</accession>
<dbReference type="PANTHER" id="PTHR42831:SF1">
    <property type="entry name" value="FE-S PROTEIN MATURATION AUXILIARY FACTOR YITW"/>
    <property type="match status" value="1"/>
</dbReference>
<reference evidence="3" key="1">
    <citation type="submission" date="2017-09" db="EMBL/GenBank/DDBJ databases">
        <title>Depth-based differentiation of microbial function through sediment-hosted aquifers and enrichment of novel symbionts in the deep terrestrial subsurface.</title>
        <authorList>
            <person name="Probst A.J."/>
            <person name="Ladd B."/>
            <person name="Jarett J.K."/>
            <person name="Geller-Mcgrath D.E."/>
            <person name="Sieber C.M.K."/>
            <person name="Emerson J.B."/>
            <person name="Anantharaman K."/>
            <person name="Thomas B.C."/>
            <person name="Malmstrom R."/>
            <person name="Stieglmeier M."/>
            <person name="Klingl A."/>
            <person name="Woyke T."/>
            <person name="Ryan C.M."/>
            <person name="Banfield J.F."/>
        </authorList>
    </citation>
    <scope>NUCLEOTIDE SEQUENCE [LARGE SCALE GENOMIC DNA]</scope>
</reference>
<dbReference type="InterPro" id="IPR034904">
    <property type="entry name" value="FSCA_dom_sf"/>
</dbReference>
<dbReference type="GO" id="GO:0046872">
    <property type="term" value="F:metal ion binding"/>
    <property type="evidence" value="ECO:0007669"/>
    <property type="project" value="InterPro"/>
</dbReference>
<evidence type="ECO:0000313" key="3">
    <source>
        <dbReference type="Proteomes" id="UP000228996"/>
    </source>
</evidence>